<sequence>MERERVLSIRDLEISFDTVHGKATAIRGMRFDLYRGETVAIVGESGSGKSVTMKAVMGIISNNQHIDHGSINYSWWDENGQKQTVDIAKMSERDVRSKICGRHISMVFQDSMTSLNPTVTIGNQIMEGMLEHYKLSREEAKARAIKLLEEVGIKNPEKRFKQYPHQLSGGMCQRVGIAIALACDPDILICDEPTTALDVTIQLKILNLIKKIQKEKQISVVYITHDLGVVAKVADYVCVMYAGRMIEKGSAEEIFYDPRHPYTWGLLSSMPDLTTDSPRLFAIPGEPVNLLREIKGDAFAPRNPYALKIDFEQAPPMFNVGGKHRVASWLCHPNAEKVRMPESLRTKIDRMLKGVS</sequence>
<comment type="subcellular location">
    <subcellularLocation>
        <location evidence="1">Cell membrane</location>
        <topology evidence="1">Peripheral membrane protein</topology>
    </subcellularLocation>
</comment>
<evidence type="ECO:0000256" key="3">
    <source>
        <dbReference type="ARBA" id="ARBA00022448"/>
    </source>
</evidence>
<keyword evidence="6 8" id="KW-0067">ATP-binding</keyword>
<dbReference type="EMBL" id="WQPS01000017">
    <property type="protein sequence ID" value="MBT9811068.1"/>
    <property type="molecule type" value="Genomic_DNA"/>
</dbReference>
<evidence type="ECO:0000313" key="9">
    <source>
        <dbReference type="Proteomes" id="UP000708338"/>
    </source>
</evidence>
<dbReference type="GO" id="GO:0005524">
    <property type="term" value="F:ATP binding"/>
    <property type="evidence" value="ECO:0007669"/>
    <property type="project" value="UniProtKB-KW"/>
</dbReference>
<evidence type="ECO:0000256" key="7">
    <source>
        <dbReference type="ARBA" id="ARBA00023136"/>
    </source>
</evidence>
<dbReference type="Proteomes" id="UP000708338">
    <property type="component" value="Unassembled WGS sequence"/>
</dbReference>
<dbReference type="InterPro" id="IPR017871">
    <property type="entry name" value="ABC_transporter-like_CS"/>
</dbReference>
<evidence type="ECO:0000256" key="2">
    <source>
        <dbReference type="ARBA" id="ARBA00005417"/>
    </source>
</evidence>
<evidence type="ECO:0000256" key="4">
    <source>
        <dbReference type="ARBA" id="ARBA00022475"/>
    </source>
</evidence>
<dbReference type="PANTHER" id="PTHR43297:SF2">
    <property type="entry name" value="DIPEPTIDE TRANSPORT ATP-BINDING PROTEIN DPPD"/>
    <property type="match status" value="1"/>
</dbReference>
<gene>
    <name evidence="8" type="ORF">GPL26_15695</name>
</gene>
<proteinExistence type="inferred from homology"/>
<dbReference type="PROSITE" id="PS00211">
    <property type="entry name" value="ABC_TRANSPORTER_1"/>
    <property type="match status" value="1"/>
</dbReference>
<dbReference type="SMART" id="SM00382">
    <property type="entry name" value="AAA"/>
    <property type="match status" value="1"/>
</dbReference>
<reference evidence="8" key="1">
    <citation type="journal article" date="2021" name="Gut Microbes">
        <title>A synthetic consortium of 100 gut commensals modulates the composition and function in a colon model of the microbiome of elderly subjects.</title>
        <authorList>
            <person name="Perez M."/>
            <person name="Ntemiri A."/>
            <person name="Tan H."/>
            <person name="Harris H.M.B."/>
            <person name="Roager H.M."/>
            <person name="Ribiere C."/>
            <person name="O'Toole P.W."/>
        </authorList>
    </citation>
    <scope>NUCLEOTIDE SEQUENCE</scope>
    <source>
        <strain evidence="8">MCC335</strain>
    </source>
</reference>
<evidence type="ECO:0000256" key="6">
    <source>
        <dbReference type="ARBA" id="ARBA00022840"/>
    </source>
</evidence>
<keyword evidence="5" id="KW-0547">Nucleotide-binding</keyword>
<protein>
    <submittedName>
        <fullName evidence="8">ATP-binding cassette domain-containing protein</fullName>
    </submittedName>
</protein>
<keyword evidence="4" id="KW-1003">Cell membrane</keyword>
<dbReference type="InterPro" id="IPR003439">
    <property type="entry name" value="ABC_transporter-like_ATP-bd"/>
</dbReference>
<dbReference type="GO" id="GO:0015833">
    <property type="term" value="P:peptide transport"/>
    <property type="evidence" value="ECO:0007669"/>
    <property type="project" value="InterPro"/>
</dbReference>
<dbReference type="PANTHER" id="PTHR43297">
    <property type="entry name" value="OLIGOPEPTIDE TRANSPORT ATP-BINDING PROTEIN APPD"/>
    <property type="match status" value="1"/>
</dbReference>
<dbReference type="InterPro" id="IPR013563">
    <property type="entry name" value="Oligopep_ABC_C"/>
</dbReference>
<dbReference type="FunFam" id="3.40.50.300:FF:000016">
    <property type="entry name" value="Oligopeptide ABC transporter ATP-binding component"/>
    <property type="match status" value="1"/>
</dbReference>
<dbReference type="PROSITE" id="PS50893">
    <property type="entry name" value="ABC_TRANSPORTER_2"/>
    <property type="match status" value="1"/>
</dbReference>
<dbReference type="AlphaFoldDB" id="A0A3E2VCS6"/>
<dbReference type="GO" id="GO:0016887">
    <property type="term" value="F:ATP hydrolysis activity"/>
    <property type="evidence" value="ECO:0007669"/>
    <property type="project" value="InterPro"/>
</dbReference>
<name>A0A3E2VCS6_9FIRM</name>
<evidence type="ECO:0000256" key="5">
    <source>
        <dbReference type="ARBA" id="ARBA00022741"/>
    </source>
</evidence>
<keyword evidence="3" id="KW-0813">Transport</keyword>
<dbReference type="SUPFAM" id="SSF52540">
    <property type="entry name" value="P-loop containing nucleoside triphosphate hydrolases"/>
    <property type="match status" value="1"/>
</dbReference>
<dbReference type="InterPro" id="IPR027417">
    <property type="entry name" value="P-loop_NTPase"/>
</dbReference>
<dbReference type="Pfam" id="PF08352">
    <property type="entry name" value="oligo_HPY"/>
    <property type="match status" value="1"/>
</dbReference>
<dbReference type="GO" id="GO:0005886">
    <property type="term" value="C:plasma membrane"/>
    <property type="evidence" value="ECO:0007669"/>
    <property type="project" value="UniProtKB-SubCell"/>
</dbReference>
<evidence type="ECO:0000313" key="8">
    <source>
        <dbReference type="EMBL" id="MBT9811068.1"/>
    </source>
</evidence>
<dbReference type="Pfam" id="PF00005">
    <property type="entry name" value="ABC_tran"/>
    <property type="match status" value="1"/>
</dbReference>
<dbReference type="Gene3D" id="3.40.50.300">
    <property type="entry name" value="P-loop containing nucleotide triphosphate hydrolases"/>
    <property type="match status" value="1"/>
</dbReference>
<dbReference type="NCBIfam" id="TIGR01727">
    <property type="entry name" value="oligo_HPY"/>
    <property type="match status" value="1"/>
</dbReference>
<organism evidence="8 9">
    <name type="scientific">Enterocloster citroniae</name>
    <dbReference type="NCBI Taxonomy" id="358743"/>
    <lineage>
        <taxon>Bacteria</taxon>
        <taxon>Bacillati</taxon>
        <taxon>Bacillota</taxon>
        <taxon>Clostridia</taxon>
        <taxon>Lachnospirales</taxon>
        <taxon>Lachnospiraceae</taxon>
        <taxon>Enterocloster</taxon>
    </lineage>
</organism>
<evidence type="ECO:0000256" key="1">
    <source>
        <dbReference type="ARBA" id="ARBA00004202"/>
    </source>
</evidence>
<comment type="caution">
    <text evidence="8">The sequence shown here is derived from an EMBL/GenBank/DDBJ whole genome shotgun (WGS) entry which is preliminary data.</text>
</comment>
<keyword evidence="7" id="KW-0472">Membrane</keyword>
<dbReference type="CDD" id="cd03257">
    <property type="entry name" value="ABC_NikE_OppD_transporters"/>
    <property type="match status" value="1"/>
</dbReference>
<dbReference type="RefSeq" id="WP_007862280.1">
    <property type="nucleotide sequence ID" value="NZ_CABJDD010000008.1"/>
</dbReference>
<accession>A0A3E2VCS6</accession>
<dbReference type="InterPro" id="IPR050388">
    <property type="entry name" value="ABC_Ni/Peptide_Import"/>
</dbReference>
<dbReference type="InterPro" id="IPR003593">
    <property type="entry name" value="AAA+_ATPase"/>
</dbReference>
<comment type="similarity">
    <text evidence="2">Belongs to the ABC transporter superfamily.</text>
</comment>